<feature type="active site" description="Nucleophile" evidence="3">
    <location>
        <position position="42"/>
    </location>
</feature>
<feature type="domain" description="PNPLA" evidence="4">
    <location>
        <begin position="4"/>
        <end position="195"/>
    </location>
</feature>
<dbReference type="PROSITE" id="PS51635">
    <property type="entry name" value="PNPLA"/>
    <property type="match status" value="1"/>
</dbReference>
<evidence type="ECO:0000313" key="5">
    <source>
        <dbReference type="EMBL" id="PAX54592.1"/>
    </source>
</evidence>
<comment type="caution">
    <text evidence="5">The sequence shown here is derived from an EMBL/GenBank/DDBJ whole genome shotgun (WGS) entry which is preliminary data.</text>
</comment>
<reference evidence="5 6" key="1">
    <citation type="submission" date="2017-08" db="EMBL/GenBank/DDBJ databases">
        <title>Draft genome sequence of filamentous cyanobacterium Calothrix elsteri CCALA 953.</title>
        <authorList>
            <person name="Gagunashvili A.N."/>
            <person name="Elster J."/>
            <person name="Andresson O.S."/>
        </authorList>
    </citation>
    <scope>NUCLEOTIDE SEQUENCE [LARGE SCALE GENOMIC DNA]</scope>
    <source>
        <strain evidence="5 6">CCALA 953</strain>
    </source>
</reference>
<dbReference type="Gene3D" id="3.40.1090.10">
    <property type="entry name" value="Cytosolic phospholipase A2 catalytic domain"/>
    <property type="match status" value="1"/>
</dbReference>
<evidence type="ECO:0000259" key="4">
    <source>
        <dbReference type="PROSITE" id="PS51635"/>
    </source>
</evidence>
<keyword evidence="6" id="KW-1185">Reference proteome</keyword>
<feature type="short sequence motif" description="GXSXG" evidence="3">
    <location>
        <begin position="40"/>
        <end position="44"/>
    </location>
</feature>
<dbReference type="InterPro" id="IPR002641">
    <property type="entry name" value="PNPLA_dom"/>
</dbReference>
<dbReference type="Pfam" id="PF01734">
    <property type="entry name" value="Patatin"/>
    <property type="match status" value="1"/>
</dbReference>
<gene>
    <name evidence="5" type="ORF">CK510_12260</name>
</gene>
<accession>A0A2A2TJ57</accession>
<comment type="similarity">
    <text evidence="1">Belongs to the patatin family.</text>
</comment>
<evidence type="ECO:0000256" key="2">
    <source>
        <dbReference type="ARBA" id="ARBA00023098"/>
    </source>
</evidence>
<dbReference type="AlphaFoldDB" id="A0A2A2TJ57"/>
<feature type="short sequence motif" description="GXGXXG" evidence="3">
    <location>
        <begin position="8"/>
        <end position="13"/>
    </location>
</feature>
<evidence type="ECO:0000256" key="1">
    <source>
        <dbReference type="ARBA" id="ARBA00010240"/>
    </source>
</evidence>
<protein>
    <submittedName>
        <fullName evidence="5">Patatin</fullName>
    </submittedName>
</protein>
<keyword evidence="2 3" id="KW-0443">Lipid metabolism</keyword>
<dbReference type="GO" id="GO:0047372">
    <property type="term" value="F:monoacylglycerol lipase activity"/>
    <property type="evidence" value="ECO:0007669"/>
    <property type="project" value="TreeGrafter"/>
</dbReference>
<dbReference type="GO" id="GO:0016042">
    <property type="term" value="P:lipid catabolic process"/>
    <property type="evidence" value="ECO:0007669"/>
    <property type="project" value="UniProtKB-UniRule"/>
</dbReference>
<feature type="short sequence motif" description="DGA/G" evidence="3">
    <location>
        <begin position="182"/>
        <end position="184"/>
    </location>
</feature>
<dbReference type="SUPFAM" id="SSF52151">
    <property type="entry name" value="FabD/lysophospholipase-like"/>
    <property type="match status" value="1"/>
</dbReference>
<evidence type="ECO:0000313" key="6">
    <source>
        <dbReference type="Proteomes" id="UP000218238"/>
    </source>
</evidence>
<dbReference type="PANTHER" id="PTHR32176:SF92">
    <property type="entry name" value="XYLOSE ISOMERASE"/>
    <property type="match status" value="1"/>
</dbReference>
<sequence>MKILSIDGGGIRGIIPAIILSVIEEKTGKAIAELFDIIAGISTGGLLALALTKPLPDGTPEYSAKRLIELYEQEGKNIFFNPEEIPSPLKPKYPSDGIEKFLKTYFEEARLSEALQEVLIASYDVEKSSPYFFKRHQAQIKPNLYDFPMAKVARATSAVPGYFAPLKLEVNEPASPNLVLIDGGVFANNPAMCAYSEAKNLYPDATDFLLVSIGTGELTRKLCYEEIKDWGMVQWSQSLLDIIFDGVADAVNYQLKELLPSELCQKYYYRFQTDKLAPDSAIDDVSECNIQFLKGLAQIIIEKQEEDLEELCQKLVCIQSIGCKPMRDFEV</sequence>
<dbReference type="Proteomes" id="UP000218238">
    <property type="component" value="Unassembled WGS sequence"/>
</dbReference>
<dbReference type="EMBL" id="NTFS01000113">
    <property type="protein sequence ID" value="PAX54592.1"/>
    <property type="molecule type" value="Genomic_DNA"/>
</dbReference>
<organism evidence="5 6">
    <name type="scientific">Brunnivagina elsteri CCALA 953</name>
    <dbReference type="NCBI Taxonomy" id="987040"/>
    <lineage>
        <taxon>Bacteria</taxon>
        <taxon>Bacillati</taxon>
        <taxon>Cyanobacteriota</taxon>
        <taxon>Cyanophyceae</taxon>
        <taxon>Nostocales</taxon>
        <taxon>Calotrichaceae</taxon>
        <taxon>Brunnivagina</taxon>
    </lineage>
</organism>
<dbReference type="GO" id="GO:0004620">
    <property type="term" value="F:phospholipase activity"/>
    <property type="evidence" value="ECO:0007669"/>
    <property type="project" value="TreeGrafter"/>
</dbReference>
<feature type="active site" description="Proton acceptor" evidence="3">
    <location>
        <position position="182"/>
    </location>
</feature>
<keyword evidence="3" id="KW-0378">Hydrolase</keyword>
<dbReference type="PANTHER" id="PTHR32176">
    <property type="entry name" value="XYLOSE ISOMERASE"/>
    <property type="match status" value="1"/>
</dbReference>
<dbReference type="OrthoDB" id="9807112at2"/>
<proteinExistence type="inferred from homology"/>
<keyword evidence="3" id="KW-0442">Lipid degradation</keyword>
<name>A0A2A2TJ57_9CYAN</name>
<evidence type="ECO:0000256" key="3">
    <source>
        <dbReference type="PROSITE-ProRule" id="PRU01161"/>
    </source>
</evidence>
<dbReference type="InterPro" id="IPR016035">
    <property type="entry name" value="Acyl_Trfase/lysoPLipase"/>
</dbReference>